<proteinExistence type="predicted"/>
<reference evidence="2 3" key="1">
    <citation type="journal article" date="2019" name="Sci. Data">
        <title>Hybrid genome assembly and annotation of Danionella translucida.</title>
        <authorList>
            <person name="Kadobianskyi M."/>
            <person name="Schulze L."/>
            <person name="Schuelke M."/>
            <person name="Judkewitz B."/>
        </authorList>
    </citation>
    <scope>NUCLEOTIDE SEQUENCE [LARGE SCALE GENOMIC DNA]</scope>
    <source>
        <strain evidence="2 3">Bolton</strain>
    </source>
</reference>
<evidence type="ECO:0000256" key="1">
    <source>
        <dbReference type="SAM" id="MobiDB-lite"/>
    </source>
</evidence>
<feature type="compositionally biased region" description="Basic and acidic residues" evidence="1">
    <location>
        <begin position="175"/>
        <end position="188"/>
    </location>
</feature>
<dbReference type="EMBL" id="SRMA01026999">
    <property type="protein sequence ID" value="TRY62477.1"/>
    <property type="molecule type" value="Genomic_DNA"/>
</dbReference>
<feature type="region of interest" description="Disordered" evidence="1">
    <location>
        <begin position="167"/>
        <end position="192"/>
    </location>
</feature>
<protein>
    <submittedName>
        <fullName evidence="2">Uncharacterized protein</fullName>
    </submittedName>
</protein>
<keyword evidence="3" id="KW-1185">Reference proteome</keyword>
<dbReference type="OrthoDB" id="449052at2759"/>
<gene>
    <name evidence="2" type="ORF">DNTS_007140</name>
</gene>
<organism evidence="2 3">
    <name type="scientific">Danionella cerebrum</name>
    <dbReference type="NCBI Taxonomy" id="2873325"/>
    <lineage>
        <taxon>Eukaryota</taxon>
        <taxon>Metazoa</taxon>
        <taxon>Chordata</taxon>
        <taxon>Craniata</taxon>
        <taxon>Vertebrata</taxon>
        <taxon>Euteleostomi</taxon>
        <taxon>Actinopterygii</taxon>
        <taxon>Neopterygii</taxon>
        <taxon>Teleostei</taxon>
        <taxon>Ostariophysi</taxon>
        <taxon>Cypriniformes</taxon>
        <taxon>Danionidae</taxon>
        <taxon>Danioninae</taxon>
        <taxon>Danionella</taxon>
    </lineage>
</organism>
<evidence type="ECO:0000313" key="3">
    <source>
        <dbReference type="Proteomes" id="UP000316079"/>
    </source>
</evidence>
<feature type="compositionally biased region" description="Polar residues" evidence="1">
    <location>
        <begin position="55"/>
        <end position="71"/>
    </location>
</feature>
<dbReference type="Proteomes" id="UP000316079">
    <property type="component" value="Unassembled WGS sequence"/>
</dbReference>
<dbReference type="STRING" id="623744.A0A553NAM8"/>
<sequence length="207" mass="23106">MNEEVKNMCDLSSFAMPFLEGDVDHANKDSLRKGDLGCRSASPTKAFFSRVPFNRPSSPMSAPARTRNSPGSPKPIFPYSSSHEASPKCSRRRSFTGIFRSSSKDSTSSSTSPVSIKLFSRARKGKLKLIRGLETTEQIQDIVFHCSLCVRNEHFCTTFTPMKRFSSLRGTKKRKEQEGRMGRRKSEPHGLLGTSKISFQTTVAVLF</sequence>
<evidence type="ECO:0000313" key="2">
    <source>
        <dbReference type="EMBL" id="TRY62477.1"/>
    </source>
</evidence>
<dbReference type="AlphaFoldDB" id="A0A553NAM8"/>
<name>A0A553NAM8_9TELE</name>
<comment type="caution">
    <text evidence="2">The sequence shown here is derived from an EMBL/GenBank/DDBJ whole genome shotgun (WGS) entry which is preliminary data.</text>
</comment>
<accession>A0A553NAM8</accession>
<feature type="region of interest" description="Disordered" evidence="1">
    <location>
        <begin position="49"/>
        <end position="91"/>
    </location>
</feature>